<dbReference type="PANTHER" id="PTHR43355:SF2">
    <property type="entry name" value="FLAVIN REDUCTASE (NADPH)"/>
    <property type="match status" value="1"/>
</dbReference>
<sequence>MTRITVLGGTGYTGSNILREAVARGHEVTSISRTLPADQIDGVTYRTGDALDADTLAHVADGADVVVHSLAPRGPLTDTFQDVVLAAAAATAQAGARFGIIGGAGSLHVVEGGPLLVDGPEFPEAFRAEAQTMVGVLDALRDSAEDLDWFMVSPAAGYGSYAPGERTGSYRVGGDVLLTDDDGTSFISGEDFAIAVVDEIERPAHRRTRFTVAY</sequence>
<dbReference type="InterPro" id="IPR051606">
    <property type="entry name" value="Polyketide_Oxido-like"/>
</dbReference>
<dbReference type="AlphaFoldDB" id="A0A2A9EDG1"/>
<evidence type="ECO:0000313" key="3">
    <source>
        <dbReference type="Proteomes" id="UP000221394"/>
    </source>
</evidence>
<dbReference type="GO" id="GO:0016646">
    <property type="term" value="F:oxidoreductase activity, acting on the CH-NH group of donors, NAD or NADP as acceptor"/>
    <property type="evidence" value="ECO:0007669"/>
    <property type="project" value="TreeGrafter"/>
</dbReference>
<comment type="caution">
    <text evidence="2">The sequence shown here is derived from an EMBL/GenBank/DDBJ whole genome shotgun (WGS) entry which is preliminary data.</text>
</comment>
<dbReference type="InterPro" id="IPR016040">
    <property type="entry name" value="NAD(P)-bd_dom"/>
</dbReference>
<dbReference type="Gene3D" id="3.40.50.720">
    <property type="entry name" value="NAD(P)-binding Rossmann-like Domain"/>
    <property type="match status" value="1"/>
</dbReference>
<name>A0A2A9EDG1_9MICO</name>
<feature type="domain" description="NAD(P)-binding" evidence="1">
    <location>
        <begin position="8"/>
        <end position="201"/>
    </location>
</feature>
<dbReference type="OrthoDB" id="3191258at2"/>
<dbReference type="InterPro" id="IPR036291">
    <property type="entry name" value="NAD(P)-bd_dom_sf"/>
</dbReference>
<dbReference type="SUPFAM" id="SSF51735">
    <property type="entry name" value="NAD(P)-binding Rossmann-fold domains"/>
    <property type="match status" value="1"/>
</dbReference>
<reference evidence="2 3" key="1">
    <citation type="submission" date="2017-10" db="EMBL/GenBank/DDBJ databases">
        <title>Sequencing the genomes of 1000 actinobacteria strains.</title>
        <authorList>
            <person name="Klenk H.-P."/>
        </authorList>
    </citation>
    <scope>NUCLEOTIDE SEQUENCE [LARGE SCALE GENOMIC DNA]</scope>
    <source>
        <strain evidence="2 3">DSM 21574</strain>
    </source>
</reference>
<organism evidence="2 3">
    <name type="scientific">Flavimobilis soli</name>
    <dbReference type="NCBI Taxonomy" id="442709"/>
    <lineage>
        <taxon>Bacteria</taxon>
        <taxon>Bacillati</taxon>
        <taxon>Actinomycetota</taxon>
        <taxon>Actinomycetes</taxon>
        <taxon>Micrococcales</taxon>
        <taxon>Jonesiaceae</taxon>
        <taxon>Flavimobilis</taxon>
    </lineage>
</organism>
<keyword evidence="3" id="KW-1185">Reference proteome</keyword>
<dbReference type="PANTHER" id="PTHR43355">
    <property type="entry name" value="FLAVIN REDUCTASE (NADPH)"/>
    <property type="match status" value="1"/>
</dbReference>
<dbReference type="RefSeq" id="WP_098458072.1">
    <property type="nucleotide sequence ID" value="NZ_PDJH01000001.1"/>
</dbReference>
<proteinExistence type="predicted"/>
<dbReference type="Proteomes" id="UP000221394">
    <property type="component" value="Unassembled WGS sequence"/>
</dbReference>
<dbReference type="Pfam" id="PF13460">
    <property type="entry name" value="NAD_binding_10"/>
    <property type="match status" value="1"/>
</dbReference>
<evidence type="ECO:0000259" key="1">
    <source>
        <dbReference type="Pfam" id="PF13460"/>
    </source>
</evidence>
<accession>A0A2A9EDG1</accession>
<dbReference type="EMBL" id="PDJH01000001">
    <property type="protein sequence ID" value="PFG36954.1"/>
    <property type="molecule type" value="Genomic_DNA"/>
</dbReference>
<gene>
    <name evidence="2" type="ORF">ATL41_1697</name>
</gene>
<protein>
    <recommendedName>
        <fullName evidence="1">NAD(P)-binding domain-containing protein</fullName>
    </recommendedName>
</protein>
<evidence type="ECO:0000313" key="2">
    <source>
        <dbReference type="EMBL" id="PFG36954.1"/>
    </source>
</evidence>